<evidence type="ECO:0000313" key="10">
    <source>
        <dbReference type="Proteomes" id="UP000773462"/>
    </source>
</evidence>
<evidence type="ECO:0000256" key="3">
    <source>
        <dbReference type="ARBA" id="ARBA00022630"/>
    </source>
</evidence>
<comment type="similarity">
    <text evidence="2">Belongs to the nitroreductase family.</text>
</comment>
<dbReference type="InterPro" id="IPR000415">
    <property type="entry name" value="Nitroreductase-like"/>
</dbReference>
<protein>
    <submittedName>
        <fullName evidence="9">Nitroreductase</fullName>
    </submittedName>
</protein>
<dbReference type="RefSeq" id="WP_209875604.1">
    <property type="nucleotide sequence ID" value="NZ_JAGGLV010000012.1"/>
</dbReference>
<dbReference type="CDD" id="cd02149">
    <property type="entry name" value="NfsB-like"/>
    <property type="match status" value="1"/>
</dbReference>
<keyword evidence="3" id="KW-0285">Flavoprotein</keyword>
<name>A0ABS4NTY7_9BACL</name>
<dbReference type="Proteomes" id="UP000773462">
    <property type="component" value="Unassembled WGS sequence"/>
</dbReference>
<evidence type="ECO:0000256" key="6">
    <source>
        <dbReference type="ARBA" id="ARBA00023002"/>
    </source>
</evidence>
<dbReference type="PANTHER" id="PTHR23026:SF125">
    <property type="entry name" value="OXYGEN-INSENSITIVE NAD(P)H NITROREDUCTASE"/>
    <property type="match status" value="1"/>
</dbReference>
<dbReference type="InterPro" id="IPR050627">
    <property type="entry name" value="Nitroreductase/BluB"/>
</dbReference>
<dbReference type="EMBL" id="JAGGLV010000012">
    <property type="protein sequence ID" value="MBP2113523.1"/>
    <property type="molecule type" value="Genomic_DNA"/>
</dbReference>
<keyword evidence="6" id="KW-0560">Oxidoreductase</keyword>
<dbReference type="SUPFAM" id="SSF55469">
    <property type="entry name" value="FMN-dependent nitroreductase-like"/>
    <property type="match status" value="1"/>
</dbReference>
<organism evidence="9 10">
    <name type="scientific">Paenibacillus silagei</name>
    <dbReference type="NCBI Taxonomy" id="1670801"/>
    <lineage>
        <taxon>Bacteria</taxon>
        <taxon>Bacillati</taxon>
        <taxon>Bacillota</taxon>
        <taxon>Bacilli</taxon>
        <taxon>Bacillales</taxon>
        <taxon>Paenibacillaceae</taxon>
        <taxon>Paenibacillus</taxon>
    </lineage>
</organism>
<evidence type="ECO:0000256" key="1">
    <source>
        <dbReference type="ARBA" id="ARBA00001917"/>
    </source>
</evidence>
<reference evidence="9 10" key="1">
    <citation type="submission" date="2021-03" db="EMBL/GenBank/DDBJ databases">
        <title>Genomic Encyclopedia of Type Strains, Phase IV (KMG-IV): sequencing the most valuable type-strain genomes for metagenomic binning, comparative biology and taxonomic classification.</title>
        <authorList>
            <person name="Goeker M."/>
        </authorList>
    </citation>
    <scope>NUCLEOTIDE SEQUENCE [LARGE SCALE GENOMIC DNA]</scope>
    <source>
        <strain evidence="9 10">DSM 101953</strain>
    </source>
</reference>
<sequence>MENTSTATQMTKEQILAAYEYRHATKEFDSSRKISGEDFGFILETGRLSPSSFGFEPWKFVVVQNPELRQKLLPYAWGAQKQLPTASHFVLILARQPRDLAADSEYIQSMMSEVQKLPVEIAEGKQRVYGAFLKNDFGLAGNERAIFEWGARQTYLPLGNMMTAAALIGIDSCPIEGFDKQKMEQLLADEGIMDPEHFGLACMVAFGYRSGEPRVKTRQNASQVVEWV</sequence>
<accession>A0ABS4NTY7</accession>
<comment type="caution">
    <text evidence="9">The sequence shown here is derived from an EMBL/GenBank/DDBJ whole genome shotgun (WGS) entry which is preliminary data.</text>
</comment>
<dbReference type="Pfam" id="PF00881">
    <property type="entry name" value="Nitroreductase"/>
    <property type="match status" value="1"/>
</dbReference>
<dbReference type="Gene3D" id="3.40.109.10">
    <property type="entry name" value="NADH Oxidase"/>
    <property type="match status" value="1"/>
</dbReference>
<keyword evidence="4" id="KW-0288">FMN</keyword>
<gene>
    <name evidence="9" type="ORF">J2Z70_003684</name>
</gene>
<evidence type="ECO:0000313" key="9">
    <source>
        <dbReference type="EMBL" id="MBP2113523.1"/>
    </source>
</evidence>
<dbReference type="PANTHER" id="PTHR23026">
    <property type="entry name" value="NADPH NITROREDUCTASE"/>
    <property type="match status" value="1"/>
</dbReference>
<evidence type="ECO:0000256" key="4">
    <source>
        <dbReference type="ARBA" id="ARBA00022643"/>
    </source>
</evidence>
<keyword evidence="10" id="KW-1185">Reference proteome</keyword>
<keyword evidence="5" id="KW-0521">NADP</keyword>
<dbReference type="InterPro" id="IPR033878">
    <property type="entry name" value="NfsB-like"/>
</dbReference>
<keyword evidence="7" id="KW-0520">NAD</keyword>
<evidence type="ECO:0000259" key="8">
    <source>
        <dbReference type="Pfam" id="PF00881"/>
    </source>
</evidence>
<dbReference type="InterPro" id="IPR029479">
    <property type="entry name" value="Nitroreductase"/>
</dbReference>
<evidence type="ECO:0000256" key="7">
    <source>
        <dbReference type="ARBA" id="ARBA00023027"/>
    </source>
</evidence>
<proteinExistence type="inferred from homology"/>
<evidence type="ECO:0000256" key="5">
    <source>
        <dbReference type="ARBA" id="ARBA00022857"/>
    </source>
</evidence>
<feature type="domain" description="Nitroreductase" evidence="8">
    <location>
        <begin position="21"/>
        <end position="208"/>
    </location>
</feature>
<comment type="cofactor">
    <cofactor evidence="1">
        <name>FMN</name>
        <dbReference type="ChEBI" id="CHEBI:58210"/>
    </cofactor>
</comment>
<evidence type="ECO:0000256" key="2">
    <source>
        <dbReference type="ARBA" id="ARBA00007118"/>
    </source>
</evidence>